<dbReference type="PANTHER" id="PTHR48125">
    <property type="entry name" value="LP07818P1"/>
    <property type="match status" value="1"/>
</dbReference>
<feature type="compositionally biased region" description="Pro residues" evidence="1">
    <location>
        <begin position="679"/>
        <end position="695"/>
    </location>
</feature>
<name>A0A180GUX9_PUCT1</name>
<feature type="compositionally biased region" description="Polar residues" evidence="1">
    <location>
        <begin position="197"/>
        <end position="209"/>
    </location>
</feature>
<feature type="compositionally biased region" description="Basic and acidic residues" evidence="1">
    <location>
        <begin position="138"/>
        <end position="157"/>
    </location>
</feature>
<feature type="compositionally biased region" description="Basic residues" evidence="1">
    <location>
        <begin position="111"/>
        <end position="125"/>
    </location>
</feature>
<sequence length="1031" mass="112532">MCVWVCGWVFVFQPPPYPATTQSMARRPPTRASRTLSTSQHPAGSTSSSTLVNNELDEIEKQQAEYQATAGLHVFEVPEGCRLQPPPPQRKPSQATRDETFLTNRINSPGKHLRPTALHHRRAHHPSTEPEDMLSNTNRRDLNTLSSDEHSNNKHEQEPEEEEDDDEEEEDQHDETFVVDLQDGTRKMGALFDSVQESFHKSVTPSIQNIPEEPPSHQRDDYPARMARQIEPTPKQRPPFAHLRGKVDLSSKPAQETRQASSSHAWLDNIDRVTNQSANVTTRSQIPSKYLPAHRAHAPAYPSSKSASSSAQNVPPKTANGPAINKDGWRLGPMTTTGKSPSDTESPEDTFHPPTSVPLDPAQKPLFRGASEYHNKKVTFSQVLADNNSLLASGSVLQQHQSRADPPERSSDTTTEDDDRPHQQRDRTEQTFVRADEPGQTTLATPKITGFYPSTPATLRPQARLGAGEDASRLEKLKSLKNVPSRARLKRVSSALDDEPGHLPPSSASLTSKHHPGTTRTGKGKEKQVDADADAEPLFGADPSQPAPADPAPAAQPAENYDQTVLNTDLTLAFQTPHPPGWFVPDPSGSTDRPPPTKPIRRPPSAAKLRKTAASSSSHPFSSAGDRVIFPSNARPPVVDDGTPRPRDVDEGPREDPAFSSPSFDGFAPQQRRPLTSTPAPPPKPLPRPPPPPGPVKTLKDLAATVIEFIVDKKPLDVLATTFSRTSQDQLAQKSLVQSRKQDMRAKESGQKELETLLLSSQKVEDERRRIQAKLDALQAANGPGRSSFLASLVPASLFSSLPRKRGPAGRSGRWKVVLVGLVVQTLLIWMALHLSTVRSYNRILDASASAPSASSASSTAMGGAPGMKVPGSLAYMSRDRLARVLSAHQRGPSTALRAPEAAGVREGVAELARFFVDWLAGFGRFFHPCARLLPPPPLLPLPPPPPPPPVHSRPLNTAARWLLHVSRLRPLLAFFRCVDPPAPPASPPEPPTIPSNRTLVSSAAPFDTLGTDHSRAILDFYHQFFPFVPT</sequence>
<reference evidence="2" key="2">
    <citation type="submission" date="2016-05" db="EMBL/GenBank/DDBJ databases">
        <title>Comparative analysis highlights variable genome content of wheat rusts and divergence of the mating loci.</title>
        <authorList>
            <person name="Cuomo C.A."/>
            <person name="Bakkeren G."/>
            <person name="Szabo L."/>
            <person name="Khalil H."/>
            <person name="Joly D."/>
            <person name="Goldberg J."/>
            <person name="Young S."/>
            <person name="Zeng Q."/>
            <person name="Fellers J."/>
        </authorList>
    </citation>
    <scope>NUCLEOTIDE SEQUENCE [LARGE SCALE GENOMIC DNA]</scope>
    <source>
        <strain evidence="2">1-1 BBBD Race 1</strain>
    </source>
</reference>
<feature type="compositionally biased region" description="Basic and acidic residues" evidence="1">
    <location>
        <begin position="402"/>
        <end position="411"/>
    </location>
</feature>
<keyword evidence="4" id="KW-1185">Reference proteome</keyword>
<feature type="compositionally biased region" description="Polar residues" evidence="1">
    <location>
        <begin position="32"/>
        <end position="52"/>
    </location>
</feature>
<evidence type="ECO:0000313" key="4">
    <source>
        <dbReference type="Proteomes" id="UP000005240"/>
    </source>
</evidence>
<protein>
    <submittedName>
        <fullName evidence="2 3">Uncharacterized protein</fullName>
    </submittedName>
</protein>
<evidence type="ECO:0000256" key="1">
    <source>
        <dbReference type="SAM" id="MobiDB-lite"/>
    </source>
</evidence>
<reference evidence="2" key="1">
    <citation type="submission" date="2009-11" db="EMBL/GenBank/DDBJ databases">
        <authorList>
            <consortium name="The Broad Institute Genome Sequencing Platform"/>
            <person name="Ward D."/>
            <person name="Feldgarden M."/>
            <person name="Earl A."/>
            <person name="Young S.K."/>
            <person name="Zeng Q."/>
            <person name="Koehrsen M."/>
            <person name="Alvarado L."/>
            <person name="Berlin A."/>
            <person name="Bochicchio J."/>
            <person name="Borenstein D."/>
            <person name="Chapman S.B."/>
            <person name="Chen Z."/>
            <person name="Engels R."/>
            <person name="Freedman E."/>
            <person name="Gellesch M."/>
            <person name="Goldberg J."/>
            <person name="Griggs A."/>
            <person name="Gujja S."/>
            <person name="Heilman E."/>
            <person name="Heiman D."/>
            <person name="Hepburn T."/>
            <person name="Howarth C."/>
            <person name="Jen D."/>
            <person name="Larson L."/>
            <person name="Lewis B."/>
            <person name="Mehta T."/>
            <person name="Park D."/>
            <person name="Pearson M."/>
            <person name="Roberts A."/>
            <person name="Saif S."/>
            <person name="Shea T."/>
            <person name="Shenoy N."/>
            <person name="Sisk P."/>
            <person name="Stolte C."/>
            <person name="Sykes S."/>
            <person name="Thomson T."/>
            <person name="Walk T."/>
            <person name="White J."/>
            <person name="Yandava C."/>
            <person name="Izard J."/>
            <person name="Baranova O.V."/>
            <person name="Blanton J.M."/>
            <person name="Tanner A.C."/>
            <person name="Dewhirst F.E."/>
            <person name="Haas B."/>
            <person name="Nusbaum C."/>
            <person name="Birren B."/>
        </authorList>
    </citation>
    <scope>NUCLEOTIDE SEQUENCE [LARGE SCALE GENOMIC DNA]</scope>
    <source>
        <strain evidence="2">1-1 BBBD Race 1</strain>
    </source>
</reference>
<feature type="compositionally biased region" description="Polar residues" evidence="1">
    <location>
        <begin position="561"/>
        <end position="574"/>
    </location>
</feature>
<feature type="compositionally biased region" description="Low complexity" evidence="1">
    <location>
        <begin position="613"/>
        <end position="624"/>
    </location>
</feature>
<reference evidence="3" key="4">
    <citation type="submission" date="2025-05" db="UniProtKB">
        <authorList>
            <consortium name="EnsemblFungi"/>
        </authorList>
    </citation>
    <scope>IDENTIFICATION</scope>
    <source>
        <strain evidence="3">isolate 1-1 / race 1 (BBBD)</strain>
    </source>
</reference>
<reference evidence="3 4" key="3">
    <citation type="journal article" date="2017" name="G3 (Bethesda)">
        <title>Comparative analysis highlights variable genome content of wheat rusts and divergence of the mating loci.</title>
        <authorList>
            <person name="Cuomo C.A."/>
            <person name="Bakkeren G."/>
            <person name="Khalil H.B."/>
            <person name="Panwar V."/>
            <person name="Joly D."/>
            <person name="Linning R."/>
            <person name="Sakthikumar S."/>
            <person name="Song X."/>
            <person name="Adiconis X."/>
            <person name="Fan L."/>
            <person name="Goldberg J.M."/>
            <person name="Levin J.Z."/>
            <person name="Young S."/>
            <person name="Zeng Q."/>
            <person name="Anikster Y."/>
            <person name="Bruce M."/>
            <person name="Wang M."/>
            <person name="Yin C."/>
            <person name="McCallum B."/>
            <person name="Szabo L.J."/>
            <person name="Hulbert S."/>
            <person name="Chen X."/>
            <person name="Fellers J.P."/>
        </authorList>
    </citation>
    <scope>NUCLEOTIDE SEQUENCE</scope>
    <source>
        <strain evidence="3">isolate 1-1 / race 1 (BBBD)</strain>
        <strain evidence="4">Isolate 1-1 / race 1 (BBBD)</strain>
    </source>
</reference>
<dbReference type="PANTHER" id="PTHR48125:SF12">
    <property type="entry name" value="AT HOOK TRANSCRIPTION FACTOR FAMILY-RELATED"/>
    <property type="match status" value="1"/>
</dbReference>
<feature type="region of interest" description="Disordered" evidence="1">
    <location>
        <begin position="102"/>
        <end position="181"/>
    </location>
</feature>
<feature type="region of interest" description="Disordered" evidence="1">
    <location>
        <begin position="396"/>
        <end position="698"/>
    </location>
</feature>
<feature type="compositionally biased region" description="Polar residues" evidence="1">
    <location>
        <begin position="334"/>
        <end position="344"/>
    </location>
</feature>
<feature type="compositionally biased region" description="Polar residues" evidence="1">
    <location>
        <begin position="272"/>
        <end position="287"/>
    </location>
</feature>
<dbReference type="AlphaFoldDB" id="A0A180GUX9"/>
<accession>A0A180GUX9</accession>
<feature type="region of interest" description="Disordered" evidence="1">
    <location>
        <begin position="197"/>
        <end position="364"/>
    </location>
</feature>
<dbReference type="EnsemblFungi" id="PTTG_26279-t43_2">
    <property type="protein sequence ID" value="PTTG_26279-t43_2-p1"/>
    <property type="gene ID" value="PTTG_26279"/>
</dbReference>
<dbReference type="Proteomes" id="UP000005240">
    <property type="component" value="Unassembled WGS sequence"/>
</dbReference>
<feature type="compositionally biased region" description="Basic and acidic residues" evidence="1">
    <location>
        <begin position="214"/>
        <end position="223"/>
    </location>
</feature>
<evidence type="ECO:0000313" key="2">
    <source>
        <dbReference type="EMBL" id="OAV96617.1"/>
    </source>
</evidence>
<organism evidence="2">
    <name type="scientific">Puccinia triticina (isolate 1-1 / race 1 (BBBD))</name>
    <name type="common">Brown leaf rust fungus</name>
    <dbReference type="NCBI Taxonomy" id="630390"/>
    <lineage>
        <taxon>Eukaryota</taxon>
        <taxon>Fungi</taxon>
        <taxon>Dikarya</taxon>
        <taxon>Basidiomycota</taxon>
        <taxon>Pucciniomycotina</taxon>
        <taxon>Pucciniomycetes</taxon>
        <taxon>Pucciniales</taxon>
        <taxon>Pucciniaceae</taxon>
        <taxon>Puccinia</taxon>
    </lineage>
</organism>
<feature type="region of interest" description="Disordered" evidence="1">
    <location>
        <begin position="17"/>
        <end position="52"/>
    </location>
</feature>
<feature type="compositionally biased region" description="Basic and acidic residues" evidence="1">
    <location>
        <begin position="642"/>
        <end position="657"/>
    </location>
</feature>
<dbReference type="OrthoDB" id="2503462at2759"/>
<dbReference type="EMBL" id="ADAS02000018">
    <property type="protein sequence ID" value="OAV96617.1"/>
    <property type="molecule type" value="Genomic_DNA"/>
</dbReference>
<feature type="compositionally biased region" description="Low complexity" evidence="1">
    <location>
        <begin position="298"/>
        <end position="311"/>
    </location>
</feature>
<gene>
    <name evidence="2" type="ORF">PTTG_26279</name>
</gene>
<dbReference type="VEuPathDB" id="FungiDB:PTTG_26279"/>
<feature type="compositionally biased region" description="Acidic residues" evidence="1">
    <location>
        <begin position="158"/>
        <end position="173"/>
    </location>
</feature>
<proteinExistence type="predicted"/>
<evidence type="ECO:0000313" key="3">
    <source>
        <dbReference type="EnsemblFungi" id="PTTG_26279-t43_2-p1"/>
    </source>
</evidence>
<feature type="compositionally biased region" description="Polar residues" evidence="1">
    <location>
        <begin position="252"/>
        <end position="264"/>
    </location>
</feature>
<feature type="compositionally biased region" description="Basic and acidic residues" evidence="1">
    <location>
        <begin position="419"/>
        <end position="437"/>
    </location>
</feature>